<dbReference type="Pfam" id="PF00067">
    <property type="entry name" value="p450"/>
    <property type="match status" value="1"/>
</dbReference>
<keyword evidence="6 8" id="KW-0408">Iron</keyword>
<dbReference type="Gene3D" id="1.10.630.10">
    <property type="entry name" value="Cytochrome P450"/>
    <property type="match status" value="1"/>
</dbReference>
<evidence type="ECO:0000313" key="10">
    <source>
        <dbReference type="EMBL" id="BAL05100.1"/>
    </source>
</evidence>
<dbReference type="GO" id="GO:0005506">
    <property type="term" value="F:iron ion binding"/>
    <property type="evidence" value="ECO:0007669"/>
    <property type="project" value="InterPro"/>
</dbReference>
<keyword evidence="5 9" id="KW-0560">Oxidoreductase</keyword>
<evidence type="ECO:0000256" key="9">
    <source>
        <dbReference type="RuleBase" id="RU000461"/>
    </source>
</evidence>
<gene>
    <name evidence="10" type="primary">PcCYP_17b</name>
</gene>
<protein>
    <submittedName>
        <fullName evidence="10">Cytochrome P450</fullName>
    </submittedName>
</protein>
<proteinExistence type="evidence at transcript level"/>
<dbReference type="InterPro" id="IPR036396">
    <property type="entry name" value="Cyt_P450_sf"/>
</dbReference>
<name>G5EJN8_PHACH</name>
<evidence type="ECO:0000256" key="3">
    <source>
        <dbReference type="ARBA" id="ARBA00022617"/>
    </source>
</evidence>
<dbReference type="AlphaFoldDB" id="G5EJN8"/>
<evidence type="ECO:0000256" key="8">
    <source>
        <dbReference type="PIRSR" id="PIRSR602401-1"/>
    </source>
</evidence>
<dbReference type="EMBL" id="AB597813">
    <property type="protein sequence ID" value="BAL05100.1"/>
    <property type="molecule type" value="mRNA"/>
</dbReference>
<evidence type="ECO:0000256" key="4">
    <source>
        <dbReference type="ARBA" id="ARBA00022723"/>
    </source>
</evidence>
<dbReference type="GO" id="GO:0016705">
    <property type="term" value="F:oxidoreductase activity, acting on paired donors, with incorporation or reduction of molecular oxygen"/>
    <property type="evidence" value="ECO:0007669"/>
    <property type="project" value="InterPro"/>
</dbReference>
<evidence type="ECO:0000256" key="2">
    <source>
        <dbReference type="ARBA" id="ARBA00010617"/>
    </source>
</evidence>
<evidence type="ECO:0000256" key="5">
    <source>
        <dbReference type="ARBA" id="ARBA00023002"/>
    </source>
</evidence>
<evidence type="ECO:0000256" key="7">
    <source>
        <dbReference type="ARBA" id="ARBA00023033"/>
    </source>
</evidence>
<sequence>MYPLGLLTIVQHFETRDAALKLAIGLPSIVLLALLFSWASARKDQDEGPPFLPLSIWETVWPFFTSRHDFLRRGFELTRHPAFRFKLLQVGCTSHYHTPPRSTDICLWQHTVVVVSQEHARADFFACRGLDIHEGFKVLSGAIPMLPGVTSDLQTRRINLIHRRLAAAQGGDHLQRLVPFIVQDIRQGFCSWGSTGSLIDPFTRIPALLFQTTVRCLGSHELADDGATVARLLSLYDTLDRSTTPLSVLLPWLPSPSMLAKLRASKQVYDIVDGAIRARVASGVSRDDTLQILLDHGDEKMVIVGFIMGLLVAGARSTGTTASWIVTFLAGHPEWRRKVRDEIHALLSLYAATTAHCANDPAELLATVPLEAFEQCMPATDAVIRETLRIAQPHTAMRRNVGPDTYIAGTRIPSGAYVVYPFSDIHLDPRLYPDPWRFDPSRPESKSNIGYVGWGGGRTVCLGQRIAKLQIKLVLSMFLLHYDFDLVDQDEHPLGNVPRPNWNDHLTCKPPSGSCLVRLAKQ</sequence>
<dbReference type="VEuPathDB" id="FungiDB:AGR57_7484"/>
<evidence type="ECO:0000256" key="1">
    <source>
        <dbReference type="ARBA" id="ARBA00001971"/>
    </source>
</evidence>
<dbReference type="PRINTS" id="PR00385">
    <property type="entry name" value="P450"/>
</dbReference>
<keyword evidence="3 8" id="KW-0349">Heme</keyword>
<dbReference type="GO" id="GO:0016125">
    <property type="term" value="P:sterol metabolic process"/>
    <property type="evidence" value="ECO:0007669"/>
    <property type="project" value="TreeGrafter"/>
</dbReference>
<feature type="binding site" description="axial binding residue" evidence="8">
    <location>
        <position position="461"/>
    </location>
    <ligand>
        <name>heme</name>
        <dbReference type="ChEBI" id="CHEBI:30413"/>
    </ligand>
    <ligandPart>
        <name>Fe</name>
        <dbReference type="ChEBI" id="CHEBI:18248"/>
    </ligandPart>
</feature>
<evidence type="ECO:0000256" key="6">
    <source>
        <dbReference type="ARBA" id="ARBA00023004"/>
    </source>
</evidence>
<keyword evidence="4 8" id="KW-0479">Metal-binding</keyword>
<dbReference type="PROSITE" id="PS00086">
    <property type="entry name" value="CYTOCHROME_P450"/>
    <property type="match status" value="1"/>
</dbReference>
<dbReference type="GO" id="GO:0020037">
    <property type="term" value="F:heme binding"/>
    <property type="evidence" value="ECO:0007669"/>
    <property type="project" value="InterPro"/>
</dbReference>
<comment type="cofactor">
    <cofactor evidence="1 8">
        <name>heme</name>
        <dbReference type="ChEBI" id="CHEBI:30413"/>
    </cofactor>
</comment>
<dbReference type="SUPFAM" id="SSF48264">
    <property type="entry name" value="Cytochrome P450"/>
    <property type="match status" value="1"/>
</dbReference>
<keyword evidence="7 9" id="KW-0503">Monooxygenase</keyword>
<organism evidence="10">
    <name type="scientific">Phanerodontia chrysosporium</name>
    <name type="common">White-rot fungus</name>
    <name type="synonym">Sporotrichum pruinosum</name>
    <dbReference type="NCBI Taxonomy" id="2822231"/>
    <lineage>
        <taxon>Eukaryota</taxon>
        <taxon>Fungi</taxon>
        <taxon>Dikarya</taxon>
        <taxon>Basidiomycota</taxon>
        <taxon>Agaricomycotina</taxon>
        <taxon>Agaricomycetes</taxon>
        <taxon>Polyporales</taxon>
        <taxon>Phanerochaetaceae</taxon>
        <taxon>Phanerodontia</taxon>
    </lineage>
</organism>
<accession>G5EJN8</accession>
<comment type="similarity">
    <text evidence="2 9">Belongs to the cytochrome P450 family.</text>
</comment>
<dbReference type="InterPro" id="IPR001128">
    <property type="entry name" value="Cyt_P450"/>
</dbReference>
<dbReference type="InterPro" id="IPR017972">
    <property type="entry name" value="Cyt_P450_CS"/>
</dbReference>
<dbReference type="PANTHER" id="PTHR24286">
    <property type="entry name" value="CYTOCHROME P450 26"/>
    <property type="match status" value="1"/>
</dbReference>
<dbReference type="GO" id="GO:0004497">
    <property type="term" value="F:monooxygenase activity"/>
    <property type="evidence" value="ECO:0007669"/>
    <property type="project" value="UniProtKB-KW"/>
</dbReference>
<dbReference type="InterPro" id="IPR002401">
    <property type="entry name" value="Cyt_P450_E_grp-I"/>
</dbReference>
<dbReference type="PRINTS" id="PR00463">
    <property type="entry name" value="EP450I"/>
</dbReference>
<reference evidence="10" key="1">
    <citation type="submission" date="2010-10" db="EMBL/GenBank/DDBJ databases">
        <title>Phanerochaete chrysosporium cytochrome P450.</title>
        <authorList>
            <person name="Hirosue S."/>
            <person name="Hiratsuka N."/>
            <person name="Ichinose H."/>
            <person name="Wariishi H."/>
        </authorList>
    </citation>
    <scope>NUCLEOTIDE SEQUENCE</scope>
    <source>
        <strain evidence="10">ATCC 34541</strain>
    </source>
</reference>
<dbReference type="CDD" id="cd00302">
    <property type="entry name" value="cytochrome_P450"/>
    <property type="match status" value="1"/>
</dbReference>
<dbReference type="PANTHER" id="PTHR24286:SF24">
    <property type="entry name" value="LANOSTEROL 14-ALPHA DEMETHYLASE"/>
    <property type="match status" value="1"/>
</dbReference>